<organism evidence="1 2">
    <name type="scientific">Nonomuraea maheshkhaliensis</name>
    <dbReference type="NCBI Taxonomy" id="419590"/>
    <lineage>
        <taxon>Bacteria</taxon>
        <taxon>Bacillati</taxon>
        <taxon>Actinomycetota</taxon>
        <taxon>Actinomycetes</taxon>
        <taxon>Streptosporangiales</taxon>
        <taxon>Streptosporangiaceae</taxon>
        <taxon>Nonomuraea</taxon>
    </lineage>
</organism>
<name>A0ABN2GL72_9ACTN</name>
<protein>
    <submittedName>
        <fullName evidence="1">Uncharacterized protein</fullName>
    </submittedName>
</protein>
<keyword evidence="2" id="KW-1185">Reference proteome</keyword>
<gene>
    <name evidence="1" type="ORF">GCM10009733_082710</name>
</gene>
<proteinExistence type="predicted"/>
<sequence>MFALCVPCPAVTGYAVSRDALRMDGASGRLLACSGLVPPGLVEKAIRSAWPGAAVTIRPAGPLPSRGATASRGRMVLARPDHYPLTTTHRNDPLRALLGALPGYGKASGPPSRSWSAR</sequence>
<accession>A0ABN2GL72</accession>
<dbReference type="Proteomes" id="UP001500064">
    <property type="component" value="Unassembled WGS sequence"/>
</dbReference>
<evidence type="ECO:0000313" key="2">
    <source>
        <dbReference type="Proteomes" id="UP001500064"/>
    </source>
</evidence>
<evidence type="ECO:0000313" key="1">
    <source>
        <dbReference type="EMBL" id="GAA1673024.1"/>
    </source>
</evidence>
<dbReference type="EMBL" id="BAAAMU010000094">
    <property type="protein sequence ID" value="GAA1673024.1"/>
    <property type="molecule type" value="Genomic_DNA"/>
</dbReference>
<comment type="caution">
    <text evidence="1">The sequence shown here is derived from an EMBL/GenBank/DDBJ whole genome shotgun (WGS) entry which is preliminary data.</text>
</comment>
<reference evidence="1 2" key="1">
    <citation type="journal article" date="2019" name="Int. J. Syst. Evol. Microbiol.">
        <title>The Global Catalogue of Microorganisms (GCM) 10K type strain sequencing project: providing services to taxonomists for standard genome sequencing and annotation.</title>
        <authorList>
            <consortium name="The Broad Institute Genomics Platform"/>
            <consortium name="The Broad Institute Genome Sequencing Center for Infectious Disease"/>
            <person name="Wu L."/>
            <person name="Ma J."/>
        </authorList>
    </citation>
    <scope>NUCLEOTIDE SEQUENCE [LARGE SCALE GENOMIC DNA]</scope>
    <source>
        <strain evidence="1 2">JCM 13929</strain>
    </source>
</reference>